<dbReference type="AlphaFoldDB" id="A0A564Z8L6"/>
<proteinExistence type="predicted"/>
<gene>
    <name evidence="1" type="ORF">WMSIL1_LOCUS13671</name>
</gene>
<evidence type="ECO:0000313" key="1">
    <source>
        <dbReference type="EMBL" id="VUZ55861.1"/>
    </source>
</evidence>
<organism evidence="1 2">
    <name type="scientific">Hymenolepis diminuta</name>
    <name type="common">Rat tapeworm</name>
    <dbReference type="NCBI Taxonomy" id="6216"/>
    <lineage>
        <taxon>Eukaryota</taxon>
        <taxon>Metazoa</taxon>
        <taxon>Spiralia</taxon>
        <taxon>Lophotrochozoa</taxon>
        <taxon>Platyhelminthes</taxon>
        <taxon>Cestoda</taxon>
        <taxon>Eucestoda</taxon>
        <taxon>Cyclophyllidea</taxon>
        <taxon>Hymenolepididae</taxon>
        <taxon>Hymenolepis</taxon>
    </lineage>
</organism>
<sequence>MQENSSNFIGIERTALKTSSDEFTILKRLCEPALWEQFLVLLHSRKVDSNSPYLEMEKVEEIGTKNAEVK</sequence>
<dbReference type="Proteomes" id="UP000321570">
    <property type="component" value="Unassembled WGS sequence"/>
</dbReference>
<name>A0A564Z8L6_HYMDI</name>
<reference evidence="1 2" key="1">
    <citation type="submission" date="2019-07" db="EMBL/GenBank/DDBJ databases">
        <authorList>
            <person name="Jastrzebski P J."/>
            <person name="Paukszto L."/>
            <person name="Jastrzebski P J."/>
        </authorList>
    </citation>
    <scope>NUCLEOTIDE SEQUENCE [LARGE SCALE GENOMIC DNA]</scope>
    <source>
        <strain evidence="1 2">WMS-il1</strain>
    </source>
</reference>
<evidence type="ECO:0000313" key="2">
    <source>
        <dbReference type="Proteomes" id="UP000321570"/>
    </source>
</evidence>
<accession>A0A564Z8L6</accession>
<protein>
    <submittedName>
        <fullName evidence="1">Uncharacterized protein</fullName>
    </submittedName>
</protein>
<dbReference type="EMBL" id="CABIJS010000697">
    <property type="protein sequence ID" value="VUZ55861.1"/>
    <property type="molecule type" value="Genomic_DNA"/>
</dbReference>
<keyword evidence="2" id="KW-1185">Reference proteome</keyword>